<dbReference type="SMART" id="SM01416">
    <property type="entry name" value="Ribosomal_L19e"/>
    <property type="match status" value="1"/>
</dbReference>
<dbReference type="FunFam" id="1.10.1200.240:FF:000001">
    <property type="entry name" value="Ribosomal protein L19"/>
    <property type="match status" value="1"/>
</dbReference>
<feature type="compositionally biased region" description="Basic and acidic residues" evidence="4">
    <location>
        <begin position="181"/>
        <end position="199"/>
    </location>
</feature>
<dbReference type="SUPFAM" id="SSF48140">
    <property type="entry name" value="Ribosomal protein L19 (L19e)"/>
    <property type="match status" value="1"/>
</dbReference>
<accession>A0A192ZI34</accession>
<dbReference type="InterPro" id="IPR057260">
    <property type="entry name" value="Ribosomal_L19e_C"/>
</dbReference>
<evidence type="ECO:0000256" key="4">
    <source>
        <dbReference type="SAM" id="MobiDB-lite"/>
    </source>
</evidence>
<gene>
    <name evidence="6" type="primary">rpl19</name>
</gene>
<dbReference type="InterPro" id="IPR057259">
    <property type="entry name" value="Ribosomal_L19e"/>
</dbReference>
<dbReference type="InterPro" id="IPR035970">
    <property type="entry name" value="60S_ribosomal_eL19_sf"/>
</dbReference>
<keyword evidence="3" id="KW-0687">Ribonucleoprotein</keyword>
<organism evidence="6">
    <name type="scientific">Stygiella incarcerata</name>
    <dbReference type="NCBI Taxonomy" id="1712417"/>
    <lineage>
        <taxon>Eukaryota</taxon>
        <taxon>Discoba</taxon>
        <taxon>Jakobida</taxon>
        <taxon>Andalucina</taxon>
        <taxon>Stygiellidae</taxon>
        <taxon>Stygiella</taxon>
    </lineage>
</organism>
<comment type="similarity">
    <text evidence="1">Belongs to the eukaryotic ribosomal protein eL19 family.</text>
</comment>
<dbReference type="NCBIfam" id="NF006343">
    <property type="entry name" value="PRK08570.1"/>
    <property type="match status" value="1"/>
</dbReference>
<sequence length="199" mass="23626">MSSLKLQKRLAASVLDCGKRRVWMDPTEISQIAMANSRVGIRKLVKSGLIFRKQVRIHSRSRARAKLEAKRKGRHTGLGKRKGAKDARMPQKILWIRRLRVLRRLLKKYREAGRIDRHAYHALYLKVKGNMFKNKKNLMEHIFRMKSEDQKESELREQAEALLKKRVHDKERRDARRTRRMDKERKQAEAAMDEFKGSE</sequence>
<dbReference type="AlphaFoldDB" id="A0A192ZI34"/>
<feature type="domain" description="Large ribosomal subunit protein eL19" evidence="5">
    <location>
        <begin position="3"/>
        <end position="146"/>
    </location>
</feature>
<evidence type="ECO:0000256" key="1">
    <source>
        <dbReference type="ARBA" id="ARBA00011082"/>
    </source>
</evidence>
<dbReference type="Gene3D" id="1.10.1200.240">
    <property type="match status" value="1"/>
</dbReference>
<feature type="region of interest" description="Disordered" evidence="4">
    <location>
        <begin position="162"/>
        <end position="199"/>
    </location>
</feature>
<feature type="compositionally biased region" description="Basic residues" evidence="4">
    <location>
        <begin position="71"/>
        <end position="83"/>
    </location>
</feature>
<protein>
    <submittedName>
        <fullName evidence="6">60S ribosomal protein L19-2</fullName>
    </submittedName>
</protein>
<dbReference type="InterPro" id="IPR015972">
    <property type="entry name" value="Ribosomal_eL19_dom1"/>
</dbReference>
<keyword evidence="2 6" id="KW-0689">Ribosomal protein</keyword>
<dbReference type="FunFam" id="1.10.1650.10:FF:000001">
    <property type="entry name" value="Ribosomal protein L19"/>
    <property type="match status" value="1"/>
</dbReference>
<reference evidence="6" key="1">
    <citation type="submission" date="2016-05" db="EMBL/GenBank/DDBJ databases">
        <title>Novel hydrogenosomes in the microaerophilic jakobid Stygiella incarcerata.</title>
        <authorList>
            <person name="Leger M.M."/>
            <person name="Eme L."/>
            <person name="Hug L.A."/>
            <person name="Roger A.J."/>
        </authorList>
    </citation>
    <scope>NUCLEOTIDE SEQUENCE</scope>
</reference>
<name>A0A192ZI34_9EUKA</name>
<dbReference type="InterPro" id="IPR000196">
    <property type="entry name" value="Ribosomal_eL19_dom"/>
</dbReference>
<evidence type="ECO:0000259" key="5">
    <source>
        <dbReference type="SMART" id="SM01416"/>
    </source>
</evidence>
<evidence type="ECO:0000256" key="2">
    <source>
        <dbReference type="ARBA" id="ARBA00022980"/>
    </source>
</evidence>
<feature type="region of interest" description="Disordered" evidence="4">
    <location>
        <begin position="61"/>
        <end position="84"/>
    </location>
</feature>
<feature type="compositionally biased region" description="Basic and acidic residues" evidence="4">
    <location>
        <begin position="162"/>
        <end position="174"/>
    </location>
</feature>
<evidence type="ECO:0000256" key="3">
    <source>
        <dbReference type="ARBA" id="ARBA00023274"/>
    </source>
</evidence>
<evidence type="ECO:0000313" key="6">
    <source>
        <dbReference type="EMBL" id="ANM86187.1"/>
    </source>
</evidence>
<dbReference type="Gene3D" id="1.10.1650.10">
    <property type="match status" value="1"/>
</dbReference>
<dbReference type="PANTHER" id="PTHR10722">
    <property type="entry name" value="60S RIBOSOMAL PROTEIN L19"/>
    <property type="match status" value="1"/>
</dbReference>
<proteinExistence type="evidence at transcript level"/>
<dbReference type="GO" id="GO:0022625">
    <property type="term" value="C:cytosolic large ribosomal subunit"/>
    <property type="evidence" value="ECO:0007669"/>
    <property type="project" value="InterPro"/>
</dbReference>
<dbReference type="EMBL" id="KX235458">
    <property type="protein sequence ID" value="ANM86187.1"/>
    <property type="molecule type" value="mRNA"/>
</dbReference>
<dbReference type="GO" id="GO:0003723">
    <property type="term" value="F:RNA binding"/>
    <property type="evidence" value="ECO:0007669"/>
    <property type="project" value="InterPro"/>
</dbReference>
<dbReference type="InterPro" id="IPR039547">
    <property type="entry name" value="Ribosomal_eL19"/>
</dbReference>
<dbReference type="Pfam" id="PF25476">
    <property type="entry name" value="Ribosomal_L19e_C"/>
    <property type="match status" value="1"/>
</dbReference>
<dbReference type="HAMAP" id="MF_01475">
    <property type="entry name" value="Ribosomal_eL19"/>
    <property type="match status" value="1"/>
</dbReference>
<dbReference type="GO" id="GO:0003735">
    <property type="term" value="F:structural constituent of ribosome"/>
    <property type="evidence" value="ECO:0007669"/>
    <property type="project" value="InterPro"/>
</dbReference>
<dbReference type="GO" id="GO:0006412">
    <property type="term" value="P:translation"/>
    <property type="evidence" value="ECO:0007669"/>
    <property type="project" value="InterPro"/>
</dbReference>
<dbReference type="Pfam" id="PF01280">
    <property type="entry name" value="Ribosomal_L19e"/>
    <property type="match status" value="1"/>
</dbReference>